<dbReference type="AlphaFoldDB" id="A0A4Y2F0D3"/>
<name>A0A4Y2F0D3_ARAVE</name>
<feature type="region of interest" description="Disordered" evidence="1">
    <location>
        <begin position="37"/>
        <end position="77"/>
    </location>
</feature>
<keyword evidence="3" id="KW-1185">Reference proteome</keyword>
<evidence type="ECO:0000313" key="3">
    <source>
        <dbReference type="Proteomes" id="UP000499080"/>
    </source>
</evidence>
<feature type="compositionally biased region" description="Acidic residues" evidence="1">
    <location>
        <begin position="39"/>
        <end position="60"/>
    </location>
</feature>
<dbReference type="EMBL" id="BGPR01000747">
    <property type="protein sequence ID" value="GBM33979.1"/>
    <property type="molecule type" value="Genomic_DNA"/>
</dbReference>
<organism evidence="2 3">
    <name type="scientific">Araneus ventricosus</name>
    <name type="common">Orbweaver spider</name>
    <name type="synonym">Epeira ventricosa</name>
    <dbReference type="NCBI Taxonomy" id="182803"/>
    <lineage>
        <taxon>Eukaryota</taxon>
        <taxon>Metazoa</taxon>
        <taxon>Ecdysozoa</taxon>
        <taxon>Arthropoda</taxon>
        <taxon>Chelicerata</taxon>
        <taxon>Arachnida</taxon>
        <taxon>Araneae</taxon>
        <taxon>Araneomorphae</taxon>
        <taxon>Entelegynae</taxon>
        <taxon>Araneoidea</taxon>
        <taxon>Araneidae</taxon>
        <taxon>Araneus</taxon>
    </lineage>
</organism>
<comment type="caution">
    <text evidence="2">The sequence shown here is derived from an EMBL/GenBank/DDBJ whole genome shotgun (WGS) entry which is preliminary data.</text>
</comment>
<evidence type="ECO:0000256" key="1">
    <source>
        <dbReference type="SAM" id="MobiDB-lite"/>
    </source>
</evidence>
<dbReference type="Proteomes" id="UP000499080">
    <property type="component" value="Unassembled WGS sequence"/>
</dbReference>
<gene>
    <name evidence="2" type="ORF">AVEN_53842_1</name>
</gene>
<evidence type="ECO:0000313" key="2">
    <source>
        <dbReference type="EMBL" id="GBM33979.1"/>
    </source>
</evidence>
<reference evidence="2 3" key="1">
    <citation type="journal article" date="2019" name="Sci. Rep.">
        <title>Orb-weaving spider Araneus ventricosus genome elucidates the spidroin gene catalogue.</title>
        <authorList>
            <person name="Kono N."/>
            <person name="Nakamura H."/>
            <person name="Ohtoshi R."/>
            <person name="Moran D.A.P."/>
            <person name="Shinohara A."/>
            <person name="Yoshida Y."/>
            <person name="Fujiwara M."/>
            <person name="Mori M."/>
            <person name="Tomita M."/>
            <person name="Arakawa K."/>
        </authorList>
    </citation>
    <scope>NUCLEOTIDE SEQUENCE [LARGE SCALE GENOMIC DNA]</scope>
</reference>
<proteinExistence type="predicted"/>
<feature type="compositionally biased region" description="Polar residues" evidence="1">
    <location>
        <begin position="68"/>
        <end position="77"/>
    </location>
</feature>
<dbReference type="OrthoDB" id="7890494at2759"/>
<accession>A0A4Y2F0D3</accession>
<sequence length="77" mass="8863">MALINREPFSRRIFYPNLPSAMGPVPYSSEIPILKPTETLEDIPDDSEDKGWSPDEEFSDYSDRSEPQTHSQRFGPF</sequence>
<protein>
    <submittedName>
        <fullName evidence="2">Uncharacterized protein</fullName>
    </submittedName>
</protein>